<keyword evidence="6 10" id="KW-0560">Oxidoreductase</keyword>
<evidence type="ECO:0000256" key="5">
    <source>
        <dbReference type="ARBA" id="ARBA00022827"/>
    </source>
</evidence>
<evidence type="ECO:0000256" key="9">
    <source>
        <dbReference type="ARBA" id="ARBA00042660"/>
    </source>
</evidence>
<dbReference type="Pfam" id="PF02770">
    <property type="entry name" value="Acyl-CoA_dh_M"/>
    <property type="match status" value="1"/>
</dbReference>
<comment type="caution">
    <text evidence="14">The sequence shown here is derived from an EMBL/GenBank/DDBJ whole genome shotgun (WGS) entry which is preliminary data.</text>
</comment>
<dbReference type="InterPro" id="IPR006089">
    <property type="entry name" value="Acyl-CoA_DH_CS"/>
</dbReference>
<dbReference type="InterPro" id="IPR036250">
    <property type="entry name" value="AcylCo_DH-like_C"/>
</dbReference>
<evidence type="ECO:0000256" key="3">
    <source>
        <dbReference type="ARBA" id="ARBA00009347"/>
    </source>
</evidence>
<dbReference type="InterPro" id="IPR009075">
    <property type="entry name" value="AcylCo_DH/oxidase_C"/>
</dbReference>
<dbReference type="Gene3D" id="2.40.110.10">
    <property type="entry name" value="Butyryl-CoA Dehydrogenase, subunit A, domain 2"/>
    <property type="match status" value="1"/>
</dbReference>
<dbReference type="InterPro" id="IPR046373">
    <property type="entry name" value="Acyl-CoA_Oxase/DH_mid-dom_sf"/>
</dbReference>
<feature type="domain" description="Acyl-CoA dehydrogenase/oxidase C-terminal" evidence="11">
    <location>
        <begin position="233"/>
        <end position="382"/>
    </location>
</feature>
<evidence type="ECO:0000259" key="12">
    <source>
        <dbReference type="Pfam" id="PF02770"/>
    </source>
</evidence>
<dbReference type="EMBL" id="JACVEW010000007">
    <property type="protein sequence ID" value="MBP0048345.1"/>
    <property type="molecule type" value="Genomic_DNA"/>
</dbReference>
<evidence type="ECO:0000256" key="7">
    <source>
        <dbReference type="ARBA" id="ARBA00037085"/>
    </source>
</evidence>
<proteinExistence type="inferred from homology"/>
<evidence type="ECO:0000256" key="10">
    <source>
        <dbReference type="RuleBase" id="RU362125"/>
    </source>
</evidence>
<comment type="pathway">
    <text evidence="2">Siderophore biosynthesis; mycobactin biosynthesis.</text>
</comment>
<dbReference type="PANTHER" id="PTHR48083">
    <property type="entry name" value="MEDIUM-CHAIN SPECIFIC ACYL-COA DEHYDROGENASE, MITOCHONDRIAL-RELATED"/>
    <property type="match status" value="1"/>
</dbReference>
<evidence type="ECO:0000313" key="14">
    <source>
        <dbReference type="EMBL" id="MBP0048345.1"/>
    </source>
</evidence>
<dbReference type="PANTHER" id="PTHR48083:SF20">
    <property type="entry name" value="LONG-CHAIN SPECIFIC ACYL-COA DEHYDROGENASE, MITOCHONDRIAL"/>
    <property type="match status" value="1"/>
</dbReference>
<keyword evidence="4 10" id="KW-0285">Flavoprotein</keyword>
<evidence type="ECO:0000259" key="11">
    <source>
        <dbReference type="Pfam" id="PF00441"/>
    </source>
</evidence>
<evidence type="ECO:0000259" key="13">
    <source>
        <dbReference type="Pfam" id="PF02771"/>
    </source>
</evidence>
<gene>
    <name evidence="14" type="ORF">H9C73_06320</name>
</gene>
<dbReference type="RefSeq" id="WP_209286965.1">
    <property type="nucleotide sequence ID" value="NZ_JACVEW010000007.1"/>
</dbReference>
<protein>
    <recommendedName>
        <fullName evidence="8">Acyl-[acyl-carrier-protein] dehydrogenase MbtN</fullName>
    </recommendedName>
    <alternativeName>
        <fullName evidence="9">Mycobactin synthase protein N</fullName>
    </alternativeName>
</protein>
<dbReference type="Gene3D" id="1.20.140.10">
    <property type="entry name" value="Butyryl-CoA Dehydrogenase, subunit A, domain 3"/>
    <property type="match status" value="1"/>
</dbReference>
<accession>A0ABS3ZAF9</accession>
<dbReference type="Gene3D" id="1.10.540.10">
    <property type="entry name" value="Acyl-CoA dehydrogenase/oxidase, N-terminal domain"/>
    <property type="match status" value="1"/>
</dbReference>
<dbReference type="PIRSF" id="PIRSF016578">
    <property type="entry name" value="HsaA"/>
    <property type="match status" value="1"/>
</dbReference>
<dbReference type="PROSITE" id="PS00073">
    <property type="entry name" value="ACYL_COA_DH_2"/>
    <property type="match status" value="1"/>
</dbReference>
<comment type="function">
    <text evidence="7">Catalyzes the dehydrogenation at the alpha-beta position of ACP-bound acyl chains. This results in the introduction of a double bond in the lipidic chain, which is further transferred to the epsilon-amino group of lysine residue in the mycobactin core by MbtK.</text>
</comment>
<evidence type="ECO:0000256" key="4">
    <source>
        <dbReference type="ARBA" id="ARBA00022630"/>
    </source>
</evidence>
<dbReference type="InterPro" id="IPR037069">
    <property type="entry name" value="AcylCoA_DH/ox_N_sf"/>
</dbReference>
<dbReference type="SUPFAM" id="SSF56645">
    <property type="entry name" value="Acyl-CoA dehydrogenase NM domain-like"/>
    <property type="match status" value="1"/>
</dbReference>
<evidence type="ECO:0000313" key="15">
    <source>
        <dbReference type="Proteomes" id="UP000810171"/>
    </source>
</evidence>
<dbReference type="SUPFAM" id="SSF47203">
    <property type="entry name" value="Acyl-CoA dehydrogenase C-terminal domain-like"/>
    <property type="match status" value="1"/>
</dbReference>
<organism evidence="14 15">
    <name type="scientific">Marinobacterium alkalitolerans</name>
    <dbReference type="NCBI Taxonomy" id="1542925"/>
    <lineage>
        <taxon>Bacteria</taxon>
        <taxon>Pseudomonadati</taxon>
        <taxon>Pseudomonadota</taxon>
        <taxon>Gammaproteobacteria</taxon>
        <taxon>Oceanospirillales</taxon>
        <taxon>Oceanospirillaceae</taxon>
        <taxon>Marinobacterium</taxon>
    </lineage>
</organism>
<dbReference type="InterPro" id="IPR013786">
    <property type="entry name" value="AcylCoA_DH/ox_N"/>
</dbReference>
<feature type="domain" description="Acyl-CoA dehydrogenase/oxidase N-terminal" evidence="13">
    <location>
        <begin position="9"/>
        <end position="122"/>
    </location>
</feature>
<dbReference type="InterPro" id="IPR009100">
    <property type="entry name" value="AcylCoA_DH/oxidase_NM_dom_sf"/>
</dbReference>
<name>A0ABS3ZAF9_9GAMM</name>
<dbReference type="InterPro" id="IPR050741">
    <property type="entry name" value="Acyl-CoA_dehydrogenase"/>
</dbReference>
<dbReference type="Proteomes" id="UP000810171">
    <property type="component" value="Unassembled WGS sequence"/>
</dbReference>
<dbReference type="InterPro" id="IPR006091">
    <property type="entry name" value="Acyl-CoA_Oxase/DH_mid-dom"/>
</dbReference>
<reference evidence="14 15" key="1">
    <citation type="submission" date="2020-09" db="EMBL/GenBank/DDBJ databases">
        <authorList>
            <person name="Tanuku N.R.S."/>
        </authorList>
    </citation>
    <scope>NUCLEOTIDE SEQUENCE [LARGE SCALE GENOMIC DNA]</scope>
    <source>
        <strain evidence="14 15">AK62</strain>
    </source>
</reference>
<evidence type="ECO:0000256" key="8">
    <source>
        <dbReference type="ARBA" id="ARBA00040394"/>
    </source>
</evidence>
<sequence>MNAAVVIDNEELELFREMVLRALEREVAPHYEQWEQEGITPRELWRTLGEAGLLCVDAPEAQGGCGVPFEYSVMLVTEMARLGYGALATNVMVHSDIVAPYIAHIGNDEQKDRWLPGMVSGDVVGAIAMTEPGAGSDLAALRTTAVKDGDEYVINGSKTFITNGQHADMVIVAAKTDPAAGAKGVSLFLVDTTLPGYSKGRNLEKIGQHSGDTSELFFENLRVPASALLGEEGKGFMYLMNELPRERLVIGAIGVGAARGALDMTIQYADERMLFGQKLKQLQNTRFRIAEMETDYRINKAFIDQCIGEYSRGELDAATASMAKYTGTEMQCRVADGCLQLFGGYGYTTEYPISRAFIDARVQRIYGGTSEVMKEVIARSVLGRD</sequence>
<evidence type="ECO:0000256" key="2">
    <source>
        <dbReference type="ARBA" id="ARBA00005102"/>
    </source>
</evidence>
<evidence type="ECO:0000256" key="6">
    <source>
        <dbReference type="ARBA" id="ARBA00023002"/>
    </source>
</evidence>
<keyword evidence="5 10" id="KW-0274">FAD</keyword>
<feature type="domain" description="Acyl-CoA oxidase/dehydrogenase middle" evidence="12">
    <location>
        <begin position="126"/>
        <end position="220"/>
    </location>
</feature>
<evidence type="ECO:0000256" key="1">
    <source>
        <dbReference type="ARBA" id="ARBA00001974"/>
    </source>
</evidence>
<dbReference type="Pfam" id="PF00441">
    <property type="entry name" value="Acyl-CoA_dh_1"/>
    <property type="match status" value="1"/>
</dbReference>
<dbReference type="Pfam" id="PF02771">
    <property type="entry name" value="Acyl-CoA_dh_N"/>
    <property type="match status" value="1"/>
</dbReference>
<comment type="cofactor">
    <cofactor evidence="1 10">
        <name>FAD</name>
        <dbReference type="ChEBI" id="CHEBI:57692"/>
    </cofactor>
</comment>
<keyword evidence="15" id="KW-1185">Reference proteome</keyword>
<dbReference type="PROSITE" id="PS00072">
    <property type="entry name" value="ACYL_COA_DH_1"/>
    <property type="match status" value="1"/>
</dbReference>
<comment type="similarity">
    <text evidence="3 10">Belongs to the acyl-CoA dehydrogenase family.</text>
</comment>